<feature type="region of interest" description="Disordered" evidence="1">
    <location>
        <begin position="230"/>
        <end position="250"/>
    </location>
</feature>
<keyword evidence="2" id="KW-0812">Transmembrane</keyword>
<dbReference type="Pfam" id="PF16054">
    <property type="entry name" value="TMEM72"/>
    <property type="match status" value="1"/>
</dbReference>
<evidence type="ECO:0000256" key="2">
    <source>
        <dbReference type="SAM" id="Phobius"/>
    </source>
</evidence>
<name>A0A336MQV3_CULSO</name>
<keyword evidence="2" id="KW-0472">Membrane</keyword>
<sequence length="250" mass="28582">MLLFLFFRYKFNCKENFYWSNLCWRAATMSPDSTTLTTQANNGGIYGNGTTTTTTMTNTYVRNRRNNRRQIGGVCNCLMPLIRFWGVITAIVLCGVGVDITVHRYTAGYFILTASGLIFLLEIKWIITLFVRLCTNNDYTSLCYQCWSCTGFFGGWRLAPPYIALGIALLMWPHRLWLSYVAGVQLIILALLRLCTIFKFKMRSTKEGDEDLLPQFDDSYEKCDTLSEILDDSMPAPGHSLEDEEPLDEI</sequence>
<dbReference type="OMA" id="IMIWVIC"/>
<dbReference type="VEuPathDB" id="VectorBase:CSON004237"/>
<reference evidence="3" key="1">
    <citation type="submission" date="2018-07" db="EMBL/GenBank/DDBJ databases">
        <authorList>
            <person name="Quirk P.G."/>
            <person name="Krulwich T.A."/>
        </authorList>
    </citation>
    <scope>NUCLEOTIDE SEQUENCE</scope>
</reference>
<feature type="transmembrane region" description="Helical" evidence="2">
    <location>
        <begin position="177"/>
        <end position="196"/>
    </location>
</feature>
<feature type="transmembrane region" description="Helical" evidence="2">
    <location>
        <begin position="71"/>
        <end position="98"/>
    </location>
</feature>
<proteinExistence type="predicted"/>
<keyword evidence="2" id="KW-1133">Transmembrane helix</keyword>
<feature type="transmembrane region" description="Helical" evidence="2">
    <location>
        <begin position="146"/>
        <end position="171"/>
    </location>
</feature>
<dbReference type="InterPro" id="IPR032055">
    <property type="entry name" value="TMEM72"/>
</dbReference>
<organism evidence="3">
    <name type="scientific">Culicoides sonorensis</name>
    <name type="common">Biting midge</name>
    <dbReference type="NCBI Taxonomy" id="179676"/>
    <lineage>
        <taxon>Eukaryota</taxon>
        <taxon>Metazoa</taxon>
        <taxon>Ecdysozoa</taxon>
        <taxon>Arthropoda</taxon>
        <taxon>Hexapoda</taxon>
        <taxon>Insecta</taxon>
        <taxon>Pterygota</taxon>
        <taxon>Neoptera</taxon>
        <taxon>Endopterygota</taxon>
        <taxon>Diptera</taxon>
        <taxon>Nematocera</taxon>
        <taxon>Chironomoidea</taxon>
        <taxon>Ceratopogonidae</taxon>
        <taxon>Ceratopogoninae</taxon>
        <taxon>Culicoides</taxon>
        <taxon>Monoculicoides</taxon>
    </lineage>
</organism>
<dbReference type="EMBL" id="UFQT01001823">
    <property type="protein sequence ID" value="SSX31911.1"/>
    <property type="molecule type" value="Genomic_DNA"/>
</dbReference>
<protein>
    <submittedName>
        <fullName evidence="3">CSON004237 protein</fullName>
    </submittedName>
</protein>
<evidence type="ECO:0000256" key="1">
    <source>
        <dbReference type="SAM" id="MobiDB-lite"/>
    </source>
</evidence>
<evidence type="ECO:0000313" key="3">
    <source>
        <dbReference type="EMBL" id="SSX31911.1"/>
    </source>
</evidence>
<feature type="transmembrane region" description="Helical" evidence="2">
    <location>
        <begin position="110"/>
        <end position="134"/>
    </location>
</feature>
<dbReference type="PANTHER" id="PTHR28474">
    <property type="entry name" value="TRANSMEMBRANE PROTEIN 72"/>
    <property type="match status" value="1"/>
</dbReference>
<dbReference type="AlphaFoldDB" id="A0A336MQV3"/>
<dbReference type="PANTHER" id="PTHR28474:SF1">
    <property type="entry name" value="TRANSMEMBRANE PROTEIN 72"/>
    <property type="match status" value="1"/>
</dbReference>
<accession>A0A336MQV3</accession>
<gene>
    <name evidence="3" type="primary">CSON004237</name>
</gene>